<evidence type="ECO:0000313" key="3">
    <source>
        <dbReference type="Proteomes" id="UP000653674"/>
    </source>
</evidence>
<comment type="caution">
    <text evidence="2">The sequence shown here is derived from an EMBL/GenBank/DDBJ whole genome shotgun (WGS) entry which is preliminary data.</text>
</comment>
<reference evidence="2" key="1">
    <citation type="submission" date="2021-01" db="EMBL/GenBank/DDBJ databases">
        <title>Whole genome shotgun sequence of Planosporangium flavigriseum NBRC 105377.</title>
        <authorList>
            <person name="Komaki H."/>
            <person name="Tamura T."/>
        </authorList>
    </citation>
    <scope>NUCLEOTIDE SEQUENCE</scope>
    <source>
        <strain evidence="2">NBRC 105377</strain>
    </source>
</reference>
<dbReference type="AlphaFoldDB" id="A0A8J3PQY1"/>
<feature type="region of interest" description="Disordered" evidence="1">
    <location>
        <begin position="19"/>
        <end position="41"/>
    </location>
</feature>
<accession>A0A8J3PQY1</accession>
<dbReference type="Proteomes" id="UP000653674">
    <property type="component" value="Unassembled WGS sequence"/>
</dbReference>
<evidence type="ECO:0000313" key="2">
    <source>
        <dbReference type="EMBL" id="GIG76571.1"/>
    </source>
</evidence>
<feature type="compositionally biased region" description="Basic and acidic residues" evidence="1">
    <location>
        <begin position="23"/>
        <end position="33"/>
    </location>
</feature>
<name>A0A8J3PQY1_9ACTN</name>
<keyword evidence="3" id="KW-1185">Reference proteome</keyword>
<organism evidence="2 3">
    <name type="scientific">Planosporangium flavigriseum</name>
    <dbReference type="NCBI Taxonomy" id="373681"/>
    <lineage>
        <taxon>Bacteria</taxon>
        <taxon>Bacillati</taxon>
        <taxon>Actinomycetota</taxon>
        <taxon>Actinomycetes</taxon>
        <taxon>Micromonosporales</taxon>
        <taxon>Micromonosporaceae</taxon>
        <taxon>Planosporangium</taxon>
    </lineage>
</organism>
<evidence type="ECO:0000256" key="1">
    <source>
        <dbReference type="SAM" id="MobiDB-lite"/>
    </source>
</evidence>
<sequence>MGIDCGGWQYKSHQYKSHRYTSHQREGPQHEAHLPVNMPPPGHFRYDDERQLAVQLNVR</sequence>
<protein>
    <submittedName>
        <fullName evidence="2">Uncharacterized protein</fullName>
    </submittedName>
</protein>
<gene>
    <name evidence="2" type="ORF">Pfl04_49750</name>
</gene>
<proteinExistence type="predicted"/>
<dbReference type="EMBL" id="BONU01000062">
    <property type="protein sequence ID" value="GIG76571.1"/>
    <property type="molecule type" value="Genomic_DNA"/>
</dbReference>